<evidence type="ECO:0000256" key="8">
    <source>
        <dbReference type="ARBA" id="ARBA00048988"/>
    </source>
</evidence>
<dbReference type="Pfam" id="PF13361">
    <property type="entry name" value="UvrD_C"/>
    <property type="match status" value="2"/>
</dbReference>
<dbReference type="PANTHER" id="PTHR11070:SF67">
    <property type="entry name" value="DNA 3'-5' HELICASE"/>
    <property type="match status" value="1"/>
</dbReference>
<dbReference type="Gene3D" id="3.40.50.300">
    <property type="entry name" value="P-loop containing nucleotide triphosphate hydrolases"/>
    <property type="match status" value="4"/>
</dbReference>
<dbReference type="InterPro" id="IPR014017">
    <property type="entry name" value="DNA_helicase_UvrD-like_C"/>
</dbReference>
<keyword evidence="4 9" id="KW-0067">ATP-binding</keyword>
<gene>
    <name evidence="12" type="ORF">ACFO6W_09140</name>
</gene>
<evidence type="ECO:0000256" key="9">
    <source>
        <dbReference type="PROSITE-ProRule" id="PRU00560"/>
    </source>
</evidence>
<dbReference type="Pfam" id="PF00580">
    <property type="entry name" value="UvrD-helicase"/>
    <property type="match status" value="2"/>
</dbReference>
<comment type="caution">
    <text evidence="12">The sequence shown here is derived from an EMBL/GenBank/DDBJ whole genome shotgun (WGS) entry which is preliminary data.</text>
</comment>
<keyword evidence="13" id="KW-1185">Reference proteome</keyword>
<dbReference type="InterPro" id="IPR014016">
    <property type="entry name" value="UvrD-like_ATP-bd"/>
</dbReference>
<keyword evidence="5" id="KW-0413">Isomerase</keyword>
<dbReference type="InterPro" id="IPR000212">
    <property type="entry name" value="DNA_helicase_UvrD/REP"/>
</dbReference>
<evidence type="ECO:0000256" key="3">
    <source>
        <dbReference type="ARBA" id="ARBA00022806"/>
    </source>
</evidence>
<name>A0ABV9KUF7_9BACT</name>
<keyword evidence="1 9" id="KW-0547">Nucleotide-binding</keyword>
<feature type="domain" description="UvrD-like helicase ATP-binding" evidence="10">
    <location>
        <begin position="1"/>
        <end position="472"/>
    </location>
</feature>
<accession>A0ABV9KUF7</accession>
<comment type="catalytic activity">
    <reaction evidence="8">
        <text>ATP + H2O = ADP + phosphate + H(+)</text>
        <dbReference type="Rhea" id="RHEA:13065"/>
        <dbReference type="ChEBI" id="CHEBI:15377"/>
        <dbReference type="ChEBI" id="CHEBI:15378"/>
        <dbReference type="ChEBI" id="CHEBI:30616"/>
        <dbReference type="ChEBI" id="CHEBI:43474"/>
        <dbReference type="ChEBI" id="CHEBI:456216"/>
        <dbReference type="EC" id="5.6.2.4"/>
    </reaction>
</comment>
<dbReference type="PROSITE" id="PS51198">
    <property type="entry name" value="UVRD_HELICASE_ATP_BIND"/>
    <property type="match status" value="1"/>
</dbReference>
<organism evidence="12 13">
    <name type="scientific">Dysgonomonas termitidis</name>
    <dbReference type="NCBI Taxonomy" id="1516126"/>
    <lineage>
        <taxon>Bacteria</taxon>
        <taxon>Pseudomonadati</taxon>
        <taxon>Bacteroidota</taxon>
        <taxon>Bacteroidia</taxon>
        <taxon>Bacteroidales</taxon>
        <taxon>Dysgonomonadaceae</taxon>
        <taxon>Dysgonomonas</taxon>
    </lineage>
</organism>
<dbReference type="InterPro" id="IPR027417">
    <property type="entry name" value="P-loop_NTPase"/>
</dbReference>
<keyword evidence="3 9" id="KW-0347">Helicase</keyword>
<evidence type="ECO:0000256" key="1">
    <source>
        <dbReference type="ARBA" id="ARBA00022741"/>
    </source>
</evidence>
<evidence type="ECO:0000256" key="7">
    <source>
        <dbReference type="ARBA" id="ARBA00034808"/>
    </source>
</evidence>
<evidence type="ECO:0000313" key="13">
    <source>
        <dbReference type="Proteomes" id="UP001596023"/>
    </source>
</evidence>
<evidence type="ECO:0000313" key="12">
    <source>
        <dbReference type="EMBL" id="MFC4673855.1"/>
    </source>
</evidence>
<evidence type="ECO:0000256" key="2">
    <source>
        <dbReference type="ARBA" id="ARBA00022801"/>
    </source>
</evidence>
<dbReference type="SUPFAM" id="SSF52540">
    <property type="entry name" value="P-loop containing nucleoside triphosphate hydrolases"/>
    <property type="match status" value="1"/>
</dbReference>
<sequence>MPKHALFDDEVNLHVYKASAGSGKTHRLTAEYLCLLFSSPFAYRHILAVTFTNKATDEMKRRIIAELANLALGRNSDYIGLLTHEYSFNEEQLRKEAYDILVRILHDYSAFSVSTIDKFFQQTMRAFTREIGLGGGYNVELDTDKILGEAIDSMLYDLESKDNKQLLDWLIRFSEEKVENGETWNIRNDIQSLSKEIFKESFKTYSNKVQENISDKQLMTDYKEMLFAIIRNFEKTSQETGEKALNIMTRYGLKPEDFKGGSRSPFFSFLKWANGTIEEPTNTFRTMADEVSGWYTAKTGAEIRSKIEDAYPELNVCVCSIMGHYDNSRTYQTAYEINRYFFTLGILGDVDKKIREYAAENNVMLISDTTELLNRIIEGNESPFIYEKVGMRVNNYMIDEFQDTSGMQWQNFLPLVRDSLSGGNKNFIVGDVKQSIYRWRNSDWKLLDEQLDKDFANEGINHETLGTNWRSSYNVIAFNNAIFTIGANLLQDTYNKPLQDTDDKRLQPFFSRITKAYNELYQEIPESHKSNEGHVKVEFIDTDEHVWQDYALEQLPEQIESLQDRGYKLKDIAILVRTKKEGADVANRLLEYKSEHRDAKYRYDIISDEALFVGNSKSIKLIIALLKYLHNPLDSSLKALAVYEYFKYSNQLSAEEALLKYFSSKDDLPEEVKEKLNRIRELPLYEMTEEMFELFRNAMEDNEQIYIQSFLDMVLDFTIRNSSDLDAFLKWWDETGVSKTIFTPDGQDAIRIMTIHKSKGLEFKVVLIPFCNWEIDHKLATVLWCHPQAEPFDRLHLVPVKYSQKLKNTIFDYEYFDERLHAFIDNINVLYVAFTRAGNELIVFAPRPKKDEVSNISSLLWACVNTSPALLSGRRTYIDLPQYLDEEKGIFEINKIYSPVRKEKKSLVEEINIDTLSGTPYDERVKLLLKNKYYFSDSGQRDYGTLMHEIVSKVQTLEDIENAVEEYHISGDITRERKETIIKLLRNYLSNPAVLPWYSGEYKVLNEVQILQPKGTFSRPDRVMMKDSEVVVIDYKFGEKEDKKYIRQVKYYIEQIEKMGYTDVKGYICYLALAKTIEIRC</sequence>
<evidence type="ECO:0000259" key="10">
    <source>
        <dbReference type="PROSITE" id="PS51198"/>
    </source>
</evidence>
<dbReference type="PROSITE" id="PS51217">
    <property type="entry name" value="UVRD_HELICASE_CTER"/>
    <property type="match status" value="1"/>
</dbReference>
<evidence type="ECO:0000256" key="6">
    <source>
        <dbReference type="ARBA" id="ARBA00034617"/>
    </source>
</evidence>
<dbReference type="GO" id="GO:0008854">
    <property type="term" value="F:exodeoxyribonuclease V activity"/>
    <property type="evidence" value="ECO:0007669"/>
    <property type="project" value="UniProtKB-EC"/>
</dbReference>
<proteinExistence type="predicted"/>
<comment type="catalytic activity">
    <reaction evidence="6">
        <text>Couples ATP hydrolysis with the unwinding of duplex DNA by translocating in the 3'-5' direction.</text>
        <dbReference type="EC" id="5.6.2.4"/>
    </reaction>
</comment>
<evidence type="ECO:0000259" key="11">
    <source>
        <dbReference type="PROSITE" id="PS51217"/>
    </source>
</evidence>
<evidence type="ECO:0000256" key="4">
    <source>
        <dbReference type="ARBA" id="ARBA00022840"/>
    </source>
</evidence>
<reference evidence="13" key="1">
    <citation type="journal article" date="2019" name="Int. J. Syst. Evol. Microbiol.">
        <title>The Global Catalogue of Microorganisms (GCM) 10K type strain sequencing project: providing services to taxonomists for standard genome sequencing and annotation.</title>
        <authorList>
            <consortium name="The Broad Institute Genomics Platform"/>
            <consortium name="The Broad Institute Genome Sequencing Center for Infectious Disease"/>
            <person name="Wu L."/>
            <person name="Ma J."/>
        </authorList>
    </citation>
    <scope>NUCLEOTIDE SEQUENCE [LARGE SCALE GENOMIC DNA]</scope>
    <source>
        <strain evidence="13">CCUG 66188</strain>
    </source>
</reference>
<dbReference type="EC" id="5.6.2.4" evidence="7"/>
<evidence type="ECO:0000256" key="5">
    <source>
        <dbReference type="ARBA" id="ARBA00023235"/>
    </source>
</evidence>
<protein>
    <recommendedName>
        <fullName evidence="7">DNA 3'-5' helicase</fullName>
        <ecNumber evidence="7">5.6.2.4</ecNumber>
    </recommendedName>
</protein>
<dbReference type="EMBL" id="JBHSGN010000064">
    <property type="protein sequence ID" value="MFC4673855.1"/>
    <property type="molecule type" value="Genomic_DNA"/>
</dbReference>
<dbReference type="RefSeq" id="WP_379995557.1">
    <property type="nucleotide sequence ID" value="NZ_JBHSGN010000064.1"/>
</dbReference>
<feature type="binding site" evidence="9">
    <location>
        <begin position="18"/>
        <end position="25"/>
    </location>
    <ligand>
        <name>ATP</name>
        <dbReference type="ChEBI" id="CHEBI:30616"/>
    </ligand>
</feature>
<dbReference type="Proteomes" id="UP001596023">
    <property type="component" value="Unassembled WGS sequence"/>
</dbReference>
<feature type="domain" description="UvrD-like helicase C-terminal" evidence="11">
    <location>
        <begin position="503"/>
        <end position="760"/>
    </location>
</feature>
<keyword evidence="2 9" id="KW-0378">Hydrolase</keyword>
<dbReference type="PANTHER" id="PTHR11070">
    <property type="entry name" value="UVRD / RECB / PCRA DNA HELICASE FAMILY MEMBER"/>
    <property type="match status" value="1"/>
</dbReference>